<dbReference type="EMBL" id="PDNA01000042">
    <property type="protein sequence ID" value="PGH20106.1"/>
    <property type="molecule type" value="Genomic_DNA"/>
</dbReference>
<gene>
    <name evidence="1" type="ORF">AJ80_03674</name>
</gene>
<sequence>MVSGEKRLYIALYPSGVVNNEERKYHWGFLTGPKVEKDDEEPSMRYHVKNNALEGWK</sequence>
<comment type="caution">
    <text evidence="1">The sequence shown here is derived from an EMBL/GenBank/DDBJ whole genome shotgun (WGS) entry which is preliminary data.</text>
</comment>
<reference evidence="1 2" key="1">
    <citation type="submission" date="2017-10" db="EMBL/GenBank/DDBJ databases">
        <title>Comparative genomics in systemic dimorphic fungi from Ajellomycetaceae.</title>
        <authorList>
            <person name="Munoz J.F."/>
            <person name="Mcewen J.G."/>
            <person name="Clay O.K."/>
            <person name="Cuomo C.A."/>
        </authorList>
    </citation>
    <scope>NUCLEOTIDE SEQUENCE [LARGE SCALE GENOMIC DNA]</scope>
    <source>
        <strain evidence="1 2">UAMH7299</strain>
    </source>
</reference>
<dbReference type="Pfam" id="PF21858">
    <property type="entry name" value="DUF6914"/>
    <property type="match status" value="1"/>
</dbReference>
<dbReference type="InterPro" id="IPR054208">
    <property type="entry name" value="DUF6914"/>
</dbReference>
<evidence type="ECO:0000313" key="2">
    <source>
        <dbReference type="Proteomes" id="UP000224634"/>
    </source>
</evidence>
<dbReference type="AlphaFoldDB" id="A0A2B7YEZ7"/>
<dbReference type="OrthoDB" id="4157632at2759"/>
<evidence type="ECO:0000313" key="1">
    <source>
        <dbReference type="EMBL" id="PGH20106.1"/>
    </source>
</evidence>
<proteinExistence type="predicted"/>
<organism evidence="1 2">
    <name type="scientific">Polytolypa hystricis (strain UAMH7299)</name>
    <dbReference type="NCBI Taxonomy" id="1447883"/>
    <lineage>
        <taxon>Eukaryota</taxon>
        <taxon>Fungi</taxon>
        <taxon>Dikarya</taxon>
        <taxon>Ascomycota</taxon>
        <taxon>Pezizomycotina</taxon>
        <taxon>Eurotiomycetes</taxon>
        <taxon>Eurotiomycetidae</taxon>
        <taxon>Onygenales</taxon>
        <taxon>Onygenales incertae sedis</taxon>
        <taxon>Polytolypa</taxon>
    </lineage>
</organism>
<protein>
    <submittedName>
        <fullName evidence="1">Uncharacterized protein</fullName>
    </submittedName>
</protein>
<keyword evidence="2" id="KW-1185">Reference proteome</keyword>
<accession>A0A2B7YEZ7</accession>
<dbReference type="Proteomes" id="UP000224634">
    <property type="component" value="Unassembled WGS sequence"/>
</dbReference>
<name>A0A2B7YEZ7_POLH7</name>